<dbReference type="PANTHER" id="PTHR43056:SF10">
    <property type="entry name" value="COCE_NOND FAMILY, PUTATIVE (AFU_ORTHOLOGUE AFUA_7G00600)-RELATED"/>
    <property type="match status" value="1"/>
</dbReference>
<keyword evidence="1" id="KW-0378">Hydrolase</keyword>
<sequence>MLARPPRGRTTRLLGGLLALALTATPVAGVATATTAHASAAPTVSTGLAPTAAAQGTGHSRGNGKGAKAWTPREEQYGGTVFTPDLEIPMSDGTILRGDLTRPAVLRPDGTIRAVKRPLPVVVTITAYNKSVLASTSLGGSTGDYLVKRGYAQLTVDARGTGSSNGQWNAFDTRENTDAGEIMEWAASQEWSNGRTAMTGPSYMGISQLWAAAAQPKGLKAIFPQVPGADVYRDVVASGGAIDVGFIPLWLGLVTVTGLIPPQTNGPSTLGIYLDHIMGAFGFTAQVIPAALLAQEPAYDGEFYEQRSVINVIDKVEVPAFFVSGEYDLFQRGTPLLFEALQENGVPTKLITGPWDHLEGSSAAEIGDAGYGTLEELQLRWFDHYVKGKRDKRLHKDIANLTYYEQGSGRWTRSDRWIDRDLRARSYHLSGSSTTALVNGSLTTGTPQAGTADVLPLPVSGACTRSANQWTAGILNAGASQFPFPNPCFDDTRLNDLSGVVFETEPMTRATSIRGPINARLYTSVTGAGDGMLSVSVEDVAPDGTVSRLTGGWQVLSLAETDPRRSRRLNGKIIQPWHPFTEESQASLEGIEPVDVEVFPTAARIAKGHRLRVAVQAFDVPHLLPTLPVLLGSLSVITIHTGPETPSELTVPWVRTKRR</sequence>
<dbReference type="PANTHER" id="PTHR43056">
    <property type="entry name" value="PEPTIDASE S9 PROLYL OLIGOPEPTIDASE"/>
    <property type="match status" value="1"/>
</dbReference>
<dbReference type="EMBL" id="JACBZI010000001">
    <property type="protein sequence ID" value="NYI11797.1"/>
    <property type="molecule type" value="Genomic_DNA"/>
</dbReference>
<dbReference type="NCBIfam" id="TIGR00976">
    <property type="entry name" value="CocE_NonD"/>
    <property type="match status" value="1"/>
</dbReference>
<comment type="caution">
    <text evidence="5">The sequence shown here is derived from an EMBL/GenBank/DDBJ whole genome shotgun (WGS) entry which is preliminary data.</text>
</comment>
<dbReference type="Pfam" id="PF02129">
    <property type="entry name" value="Peptidase_S15"/>
    <property type="match status" value="1"/>
</dbReference>
<dbReference type="Gene3D" id="3.40.50.1820">
    <property type="entry name" value="alpha/beta hydrolase"/>
    <property type="match status" value="1"/>
</dbReference>
<dbReference type="Pfam" id="PF08530">
    <property type="entry name" value="PepX_C"/>
    <property type="match status" value="1"/>
</dbReference>
<dbReference type="Gene3D" id="2.60.120.260">
    <property type="entry name" value="Galactose-binding domain-like"/>
    <property type="match status" value="1"/>
</dbReference>
<feature type="signal peptide" evidence="3">
    <location>
        <begin position="1"/>
        <end position="28"/>
    </location>
</feature>
<reference evidence="5 6" key="1">
    <citation type="submission" date="2020-07" db="EMBL/GenBank/DDBJ databases">
        <title>Sequencing the genomes of 1000 actinobacteria strains.</title>
        <authorList>
            <person name="Klenk H.-P."/>
        </authorList>
    </citation>
    <scope>NUCLEOTIDE SEQUENCE [LARGE SCALE GENOMIC DNA]</scope>
    <source>
        <strain evidence="5 6">DSM 18248</strain>
    </source>
</reference>
<dbReference type="GO" id="GO:0008239">
    <property type="term" value="F:dipeptidyl-peptidase activity"/>
    <property type="evidence" value="ECO:0007669"/>
    <property type="project" value="InterPro"/>
</dbReference>
<evidence type="ECO:0000256" key="2">
    <source>
        <dbReference type="SAM" id="MobiDB-lite"/>
    </source>
</evidence>
<dbReference type="InterPro" id="IPR008979">
    <property type="entry name" value="Galactose-bd-like_sf"/>
</dbReference>
<dbReference type="Proteomes" id="UP000537326">
    <property type="component" value="Unassembled WGS sequence"/>
</dbReference>
<gene>
    <name evidence="5" type="ORF">BKA05_003312</name>
</gene>
<accession>A0A7Z0C4Y8</accession>
<dbReference type="InterPro" id="IPR005674">
    <property type="entry name" value="CocE/Ser_esterase"/>
</dbReference>
<evidence type="ECO:0000256" key="1">
    <source>
        <dbReference type="ARBA" id="ARBA00022801"/>
    </source>
</evidence>
<feature type="domain" description="Xaa-Pro dipeptidyl-peptidase C-terminal" evidence="4">
    <location>
        <begin position="379"/>
        <end position="650"/>
    </location>
</feature>
<evidence type="ECO:0000256" key="3">
    <source>
        <dbReference type="SAM" id="SignalP"/>
    </source>
</evidence>
<dbReference type="SMART" id="SM00939">
    <property type="entry name" value="PepX_C"/>
    <property type="match status" value="1"/>
</dbReference>
<dbReference type="Gene3D" id="1.10.3020.10">
    <property type="entry name" value="alpha-amino acid ester hydrolase ( Helical cap domain)"/>
    <property type="match status" value="1"/>
</dbReference>
<evidence type="ECO:0000313" key="5">
    <source>
        <dbReference type="EMBL" id="NYI11797.1"/>
    </source>
</evidence>
<protein>
    <recommendedName>
        <fullName evidence="4">Xaa-Pro dipeptidyl-peptidase C-terminal domain-containing protein</fullName>
    </recommendedName>
</protein>
<dbReference type="SUPFAM" id="SSF53474">
    <property type="entry name" value="alpha/beta-Hydrolases"/>
    <property type="match status" value="1"/>
</dbReference>
<proteinExistence type="predicted"/>
<name>A0A7Z0C4Y8_9ACTN</name>
<dbReference type="AlphaFoldDB" id="A0A7Z0C4Y8"/>
<feature type="region of interest" description="Disordered" evidence="2">
    <location>
        <begin position="50"/>
        <end position="70"/>
    </location>
</feature>
<dbReference type="InterPro" id="IPR050585">
    <property type="entry name" value="Xaa-Pro_dipeptidyl-ppase/CocE"/>
</dbReference>
<dbReference type="InterPro" id="IPR000383">
    <property type="entry name" value="Xaa-Pro-like_dom"/>
</dbReference>
<keyword evidence="6" id="KW-1185">Reference proteome</keyword>
<dbReference type="InterPro" id="IPR029058">
    <property type="entry name" value="AB_hydrolase_fold"/>
</dbReference>
<keyword evidence="3" id="KW-0732">Signal</keyword>
<dbReference type="SUPFAM" id="SSF49785">
    <property type="entry name" value="Galactose-binding domain-like"/>
    <property type="match status" value="1"/>
</dbReference>
<dbReference type="RefSeq" id="WP_179532433.1">
    <property type="nucleotide sequence ID" value="NZ_BAAAPP010000014.1"/>
</dbReference>
<evidence type="ECO:0000313" key="6">
    <source>
        <dbReference type="Proteomes" id="UP000537326"/>
    </source>
</evidence>
<feature type="chain" id="PRO_5039204850" description="Xaa-Pro dipeptidyl-peptidase C-terminal domain-containing protein" evidence="3">
    <location>
        <begin position="29"/>
        <end position="659"/>
    </location>
</feature>
<organism evidence="5 6">
    <name type="scientific">Nocardioides marinus</name>
    <dbReference type="NCBI Taxonomy" id="374514"/>
    <lineage>
        <taxon>Bacteria</taxon>
        <taxon>Bacillati</taxon>
        <taxon>Actinomycetota</taxon>
        <taxon>Actinomycetes</taxon>
        <taxon>Propionibacteriales</taxon>
        <taxon>Nocardioidaceae</taxon>
        <taxon>Nocardioides</taxon>
    </lineage>
</organism>
<evidence type="ECO:0000259" key="4">
    <source>
        <dbReference type="SMART" id="SM00939"/>
    </source>
</evidence>
<dbReference type="InterPro" id="IPR013736">
    <property type="entry name" value="Xaa-Pro_dipept_C"/>
</dbReference>